<dbReference type="EMBL" id="JARWAL010000004">
    <property type="protein sequence ID" value="MDR5892466.1"/>
    <property type="molecule type" value="Genomic_DNA"/>
</dbReference>
<evidence type="ECO:0000313" key="4">
    <source>
        <dbReference type="Proteomes" id="UP001252270"/>
    </source>
</evidence>
<dbReference type="SUPFAM" id="SSF56935">
    <property type="entry name" value="Porins"/>
    <property type="match status" value="1"/>
</dbReference>
<feature type="chain" id="PRO_5045331124" evidence="2">
    <location>
        <begin position="26"/>
        <end position="395"/>
    </location>
</feature>
<keyword evidence="2" id="KW-0732">Signal</keyword>
<protein>
    <submittedName>
        <fullName evidence="3">DcaP family trimeric outer membrane transporter</fullName>
    </submittedName>
</protein>
<evidence type="ECO:0000256" key="1">
    <source>
        <dbReference type="SAM" id="MobiDB-lite"/>
    </source>
</evidence>
<proteinExistence type="predicted"/>
<evidence type="ECO:0000313" key="3">
    <source>
        <dbReference type="EMBL" id="MDR5892466.1"/>
    </source>
</evidence>
<dbReference type="Pfam" id="PF19577">
    <property type="entry name" value="DcaP"/>
    <property type="match status" value="1"/>
</dbReference>
<name>A0ABU1GKC9_9GAMM</name>
<evidence type="ECO:0000256" key="2">
    <source>
        <dbReference type="SAM" id="SignalP"/>
    </source>
</evidence>
<gene>
    <name evidence="3" type="ORF">QC820_06520</name>
</gene>
<reference evidence="3 4" key="1">
    <citation type="submission" date="2023-04" db="EMBL/GenBank/DDBJ databases">
        <title>A long-awaited taxogenomic arrangement of the family Halomonadaceae.</title>
        <authorList>
            <person name="De La Haba R."/>
            <person name="Chuvochina M."/>
            <person name="Wittouck S."/>
            <person name="Arahal D.R."/>
            <person name="Sanchez-Porro C."/>
            <person name="Hugenholtz P."/>
            <person name="Ventosa A."/>
        </authorList>
    </citation>
    <scope>NUCLEOTIDE SEQUENCE [LARGE SCALE GENOMIC DNA]</scope>
    <source>
        <strain evidence="3 4">DSM 17332</strain>
    </source>
</reference>
<comment type="caution">
    <text evidence="3">The sequence shown here is derived from an EMBL/GenBank/DDBJ whole genome shotgun (WGS) entry which is preliminary data.</text>
</comment>
<feature type="region of interest" description="Disordered" evidence="1">
    <location>
        <begin position="184"/>
        <end position="206"/>
    </location>
</feature>
<keyword evidence="4" id="KW-1185">Reference proteome</keyword>
<organism evidence="3 4">
    <name type="scientific">Halomonas mongoliensis</name>
    <dbReference type="NCBI Taxonomy" id="321265"/>
    <lineage>
        <taxon>Bacteria</taxon>
        <taxon>Pseudomonadati</taxon>
        <taxon>Pseudomonadota</taxon>
        <taxon>Gammaproteobacteria</taxon>
        <taxon>Oceanospirillales</taxon>
        <taxon>Halomonadaceae</taxon>
        <taxon>Halomonas</taxon>
    </lineage>
</organism>
<sequence>MSIKKNASIFTASALALAVSGAAQAYTIEAGDTTANIYGYAKLDLIYDVDDKLGNAVSRPAISLSGEPSSTGHTTMHAYQSRLGFTTATPAGGSELKTMIEGDFYGGGGGTFRLRHAYGEWNGLLAGQTWTNFGGFLAMHPTIDFTPAPGIGNAARQAQLRYTVDGFSVALEDPDDLGGKVAGSFAGTTDPDTGITGNGAPAAASGAKTRLPDLTMRYQGAAGDFNYAASALLRQVRYDDVGVSSDSATGWGLALEASAKVTPDVTLRGGLTHGDGIGGYLEGNPSAPAYIDPTTGSLETIKATGGAVSVSVAAGPGNMTLGYGIATADLDDARDAEVPGAEGANETFEAVHLNYIWSPIRNVTYGVEVGYHTREVADGRDGDAVRLQGMVQYNF</sequence>
<accession>A0ABU1GKC9</accession>
<dbReference type="RefSeq" id="WP_309636248.1">
    <property type="nucleotide sequence ID" value="NZ_JARWAL010000004.1"/>
</dbReference>
<dbReference type="Proteomes" id="UP001252270">
    <property type="component" value="Unassembled WGS sequence"/>
</dbReference>
<feature type="signal peptide" evidence="2">
    <location>
        <begin position="1"/>
        <end position="25"/>
    </location>
</feature>
<dbReference type="InterPro" id="IPR045748">
    <property type="entry name" value="DcaP"/>
</dbReference>